<accession>A0A6G7KTR7</accession>
<evidence type="ECO:0000256" key="2">
    <source>
        <dbReference type="SAM" id="Phobius"/>
    </source>
</evidence>
<organismHost>
    <name type="scientific">Phacochoerus aethiopicus</name>
    <name type="common">Warthog</name>
    <dbReference type="NCBI Taxonomy" id="85517"/>
</organismHost>
<keyword evidence="2" id="KW-1133">Transmembrane helix</keyword>
<organismHost>
    <name type="scientific">Potamochoerus larvatus</name>
    <name type="common">Bushpig</name>
    <dbReference type="NCBI Taxonomy" id="273792"/>
</organismHost>
<organismHost>
    <name type="scientific">Phacochoerus africanus</name>
    <name type="common">Warthog</name>
    <dbReference type="NCBI Taxonomy" id="41426"/>
</organismHost>
<organismHost>
    <name type="scientific">Ornithodoros</name>
    <name type="common">relapsing fever ticks</name>
    <dbReference type="NCBI Taxonomy" id="6937"/>
</organismHost>
<dbReference type="Pfam" id="PF03158">
    <property type="entry name" value="DUF249"/>
    <property type="match status" value="1"/>
</dbReference>
<comment type="similarity">
    <text evidence="1">Belongs to the asfivirus MGF 505 family.</text>
</comment>
<reference evidence="3" key="1">
    <citation type="submission" date="2019-11" db="EMBL/GenBank/DDBJ databases">
        <authorList>
            <person name="Ndlovu S.S."/>
            <person name="Carulei O."/>
        </authorList>
    </citation>
    <scope>NUCLEOTIDE SEQUENCE [LARGE SCALE GENOMIC DNA]</scope>
    <source>
        <strain evidence="3">RSA_W1_1999</strain>
    </source>
</reference>
<sequence>MFSLQDLCRKNTFFLPSVFTKHTLHLLGLYWKGHGSIQRIQNVGVLIQHVLLLSINAALFLAGEEGNNVVLQLLLLWEGNLHYAIIRALWTAKYGLLCVYHTQIQDWHVLLPLFQDPETFEKCHVLCLVCVLSCLLQHAVQYIMLSILVIYTEDLLYVLFTQQIQGLFILPCANRKLQILTWMGQNLPIPVPVPIFIIAVVTKDLQMFSLRYKIVFVYMENQGLFHLSQVLRMVMLYRHFTMVLYTGLLPFVLEILQHGGHVYTALSYAVTQNTRKILHHVVRQKNVPHTTIARMLHLAVQKHAPRKTLYLLLSYIYYKVQNVTKLLQHVLQYNSTLVLRILLQKKKNLLDATLSRYVKDSTYFRVQEFMQDFSISPEKFITIPVREQKNVLFKAICADIWENPAERIRNLMQILCTIQYASGRQFLLYIIHTIYQSYSLQPAEILILATFYVKHNATTHFTDLCKYLWLYRGTESTKLFLQCLEIAVTKEFPVITSIVCVYIIYLFTAGAITKEEIMRVYALEYAMYLISEPVSNR</sequence>
<feature type="transmembrane region" description="Helical" evidence="2">
    <location>
        <begin position="492"/>
        <end position="512"/>
    </location>
</feature>
<dbReference type="EMBL" id="MN641876">
    <property type="protein sequence ID" value="QII88719.1"/>
    <property type="molecule type" value="Genomic_DNA"/>
</dbReference>
<evidence type="ECO:0000313" key="3">
    <source>
        <dbReference type="EMBL" id="QII88719.1"/>
    </source>
</evidence>
<evidence type="ECO:0000256" key="1">
    <source>
        <dbReference type="ARBA" id="ARBA00005608"/>
    </source>
</evidence>
<name>A0A6G7KTR7_ASF</name>
<organismHost>
    <name type="scientific">Sus scrofa</name>
    <name type="common">Pig</name>
    <dbReference type="NCBI Taxonomy" id="9823"/>
</organismHost>
<proteinExistence type="inferred from homology"/>
<organism evidence="3">
    <name type="scientific">African swine fever virus</name>
    <name type="common">ASFV</name>
    <dbReference type="NCBI Taxonomy" id="10497"/>
    <lineage>
        <taxon>Viruses</taxon>
        <taxon>Varidnaviria</taxon>
        <taxon>Bamfordvirae</taxon>
        <taxon>Nucleocytoviricota</taxon>
        <taxon>Pokkesviricetes</taxon>
        <taxon>Asfuvirales</taxon>
        <taxon>Asfarviridae</taxon>
        <taxon>Asfivirus</taxon>
        <taxon>Asfivirus haemorrhagiae</taxon>
    </lineage>
</organism>
<gene>
    <name evidence="3" type="primary">505_7R</name>
</gene>
<keyword evidence="2" id="KW-0472">Membrane</keyword>
<dbReference type="InterPro" id="IPR004858">
    <property type="entry name" value="MGF_505"/>
</dbReference>
<protein>
    <submittedName>
        <fullName evidence="3">p505_7R</fullName>
    </submittedName>
</protein>
<keyword evidence="2" id="KW-0812">Transmembrane</keyword>
<organismHost>
    <name type="scientific">Ornithodoros moubata</name>
    <name type="common">Soft tick</name>
    <name type="synonym">Argasid tick</name>
    <dbReference type="NCBI Taxonomy" id="6938"/>
</organismHost>